<name>A0A1F7IZ19_9BACT</name>
<keyword evidence="1" id="KW-0472">Membrane</keyword>
<accession>A0A1F7IZ19</accession>
<evidence type="ECO:0000256" key="1">
    <source>
        <dbReference type="SAM" id="Phobius"/>
    </source>
</evidence>
<dbReference type="AlphaFoldDB" id="A0A1F7IZ19"/>
<keyword evidence="1" id="KW-1133">Transmembrane helix</keyword>
<organism evidence="2 3">
    <name type="scientific">Candidatus Roizmanbacteria bacterium RIFCSPLOWO2_01_FULL_38_12</name>
    <dbReference type="NCBI Taxonomy" id="1802061"/>
    <lineage>
        <taxon>Bacteria</taxon>
        <taxon>Candidatus Roizmaniibacteriota</taxon>
    </lineage>
</organism>
<dbReference type="STRING" id="1802061.A3A93_05405"/>
<dbReference type="Proteomes" id="UP000177141">
    <property type="component" value="Unassembled WGS sequence"/>
</dbReference>
<dbReference type="EMBL" id="MGAL01000012">
    <property type="protein sequence ID" value="OGK48623.1"/>
    <property type="molecule type" value="Genomic_DNA"/>
</dbReference>
<comment type="caution">
    <text evidence="2">The sequence shown here is derived from an EMBL/GenBank/DDBJ whole genome shotgun (WGS) entry which is preliminary data.</text>
</comment>
<proteinExistence type="predicted"/>
<feature type="transmembrane region" description="Helical" evidence="1">
    <location>
        <begin position="26"/>
        <end position="45"/>
    </location>
</feature>
<sequence length="230" mass="25064">MNKKNTEENFSKEPVVRMHSSSKTTIVLVGLITFLLGLGLGWYFGKNVNLSVSMQKNNEEVDTVSPTVVKKDTALEDETLEPEDGKIDLTTNPASNPTSVPTITCTSAGLGFTMKIPSDWTCDVSQELLILIKSDVFTLQMSVLGRGGPCPMGEDAAECLQTDFYTRGSIDIDTYTAGEDIKSIFGSLDEASSDKGFTWIDISYTNMATRDLTASEKTELFGVLDSIEKV</sequence>
<evidence type="ECO:0000313" key="3">
    <source>
        <dbReference type="Proteomes" id="UP000177141"/>
    </source>
</evidence>
<evidence type="ECO:0000313" key="2">
    <source>
        <dbReference type="EMBL" id="OGK48623.1"/>
    </source>
</evidence>
<gene>
    <name evidence="2" type="ORF">A3A93_05405</name>
</gene>
<reference evidence="2 3" key="1">
    <citation type="journal article" date="2016" name="Nat. Commun.">
        <title>Thousands of microbial genomes shed light on interconnected biogeochemical processes in an aquifer system.</title>
        <authorList>
            <person name="Anantharaman K."/>
            <person name="Brown C.T."/>
            <person name="Hug L.A."/>
            <person name="Sharon I."/>
            <person name="Castelle C.J."/>
            <person name="Probst A.J."/>
            <person name="Thomas B.C."/>
            <person name="Singh A."/>
            <person name="Wilkins M.J."/>
            <person name="Karaoz U."/>
            <person name="Brodie E.L."/>
            <person name="Williams K.H."/>
            <person name="Hubbard S.S."/>
            <person name="Banfield J.F."/>
        </authorList>
    </citation>
    <scope>NUCLEOTIDE SEQUENCE [LARGE SCALE GENOMIC DNA]</scope>
</reference>
<keyword evidence="1" id="KW-0812">Transmembrane</keyword>
<protein>
    <submittedName>
        <fullName evidence="2">Uncharacterized protein</fullName>
    </submittedName>
</protein>